<evidence type="ECO:0000256" key="2">
    <source>
        <dbReference type="SAM" id="Phobius"/>
    </source>
</evidence>
<comment type="caution">
    <text evidence="3">The sequence shown here is derived from an EMBL/GenBank/DDBJ whole genome shotgun (WGS) entry which is preliminary data.</text>
</comment>
<keyword evidence="4" id="KW-1185">Reference proteome</keyword>
<evidence type="ECO:0000256" key="1">
    <source>
        <dbReference type="SAM" id="MobiDB-lite"/>
    </source>
</evidence>
<dbReference type="Proteomes" id="UP001212152">
    <property type="component" value="Unassembled WGS sequence"/>
</dbReference>
<evidence type="ECO:0000313" key="3">
    <source>
        <dbReference type="EMBL" id="KAJ3180977.1"/>
    </source>
</evidence>
<feature type="transmembrane region" description="Helical" evidence="2">
    <location>
        <begin position="287"/>
        <end position="309"/>
    </location>
</feature>
<organism evidence="3 4">
    <name type="scientific">Geranomyces variabilis</name>
    <dbReference type="NCBI Taxonomy" id="109894"/>
    <lineage>
        <taxon>Eukaryota</taxon>
        <taxon>Fungi</taxon>
        <taxon>Fungi incertae sedis</taxon>
        <taxon>Chytridiomycota</taxon>
        <taxon>Chytridiomycota incertae sedis</taxon>
        <taxon>Chytridiomycetes</taxon>
        <taxon>Spizellomycetales</taxon>
        <taxon>Powellomycetaceae</taxon>
        <taxon>Geranomyces</taxon>
    </lineage>
</organism>
<keyword evidence="2" id="KW-0812">Transmembrane</keyword>
<evidence type="ECO:0000313" key="4">
    <source>
        <dbReference type="Proteomes" id="UP001212152"/>
    </source>
</evidence>
<name>A0AAD5TN97_9FUNG</name>
<accession>A0AAD5TN97</accession>
<feature type="region of interest" description="Disordered" evidence="1">
    <location>
        <begin position="40"/>
        <end position="59"/>
    </location>
</feature>
<keyword evidence="2" id="KW-1133">Transmembrane helix</keyword>
<proteinExistence type="predicted"/>
<feature type="compositionally biased region" description="Pro residues" evidence="1">
    <location>
        <begin position="46"/>
        <end position="58"/>
    </location>
</feature>
<reference evidence="3" key="1">
    <citation type="submission" date="2020-05" db="EMBL/GenBank/DDBJ databases">
        <title>Phylogenomic resolution of chytrid fungi.</title>
        <authorList>
            <person name="Stajich J.E."/>
            <person name="Amses K."/>
            <person name="Simmons R."/>
            <person name="Seto K."/>
            <person name="Myers J."/>
            <person name="Bonds A."/>
            <person name="Quandt C.A."/>
            <person name="Barry K."/>
            <person name="Liu P."/>
            <person name="Grigoriev I."/>
            <person name="Longcore J.E."/>
            <person name="James T.Y."/>
        </authorList>
    </citation>
    <scope>NUCLEOTIDE SEQUENCE</scope>
    <source>
        <strain evidence="3">JEL0379</strain>
    </source>
</reference>
<feature type="region of interest" description="Disordered" evidence="1">
    <location>
        <begin position="128"/>
        <end position="155"/>
    </location>
</feature>
<sequence length="313" mass="34607">MLEQETLSPSPQAARFFHVDLLTPQFLFSKRAALRIDDAVALGSDPSPPPSSPAPQTPEPLDVEALVFRHLDQTDQIIAIDVGPLLGPLRIDYPERVFQLNTSEGVFALRAQSSDDKDAACALINDAAESKEGGPKSSPAIEGETVSSGGGEVETPTESLTAVMEMLQTYAHLCDRYEFDLAGFRAGSEAAAELLAHTEARWAELDAKNMALLEALEEAHRRNDALALRLEDVDRSSAESVERVQTMQRRMDDNSALLHEKSQSLVKVRQFMDQPYHRTPFPWNLRWQTIAASAAIIAFLPMFGHYIWLLRGP</sequence>
<gene>
    <name evidence="3" type="ORF">HDU87_001625</name>
</gene>
<dbReference type="AlphaFoldDB" id="A0AAD5TN97"/>
<protein>
    <submittedName>
        <fullName evidence="3">Uncharacterized protein</fullName>
    </submittedName>
</protein>
<keyword evidence="2" id="KW-0472">Membrane</keyword>
<dbReference type="EMBL" id="JADGJQ010000014">
    <property type="protein sequence ID" value="KAJ3180977.1"/>
    <property type="molecule type" value="Genomic_DNA"/>
</dbReference>